<keyword evidence="4 8" id="KW-1133">Transmembrane helix</keyword>
<gene>
    <name evidence="9" type="ORF">ABEB36_002402</name>
</gene>
<evidence type="ECO:0000256" key="7">
    <source>
        <dbReference type="ARBA" id="ARBA00023224"/>
    </source>
</evidence>
<comment type="subcellular location">
    <subcellularLocation>
        <location evidence="1 8">Cell membrane</location>
        <topology evidence="1 8">Multi-pass membrane protein</topology>
    </subcellularLocation>
</comment>
<evidence type="ECO:0000256" key="4">
    <source>
        <dbReference type="ARBA" id="ARBA00022989"/>
    </source>
</evidence>
<keyword evidence="2 8" id="KW-1003">Cell membrane</keyword>
<feature type="transmembrane region" description="Helical" evidence="8">
    <location>
        <begin position="108"/>
        <end position="134"/>
    </location>
</feature>
<evidence type="ECO:0000256" key="2">
    <source>
        <dbReference type="ARBA" id="ARBA00022475"/>
    </source>
</evidence>
<keyword evidence="3 8" id="KW-0812">Transmembrane</keyword>
<sequence>MNKFVRYLNKIFIKCLLLLLIAPKDQKKTRLLLVYAVMVVTLFATSIYLRYEYDSKGLNKKILILYGLHETTQLCEFLTVLIILYSYRKTHLWQRLYTNVNILDEQQCHTVIIVAFFVQIFLYIGAIILFNFLYTNFRKLYMIILANLSNCIHFFYNATLHTLLMSTILEIKRKLVIVNNQSSSDVKIMDVTTMYASINQAIEAGKAFNRLFGYQLLIYYFRLFMFLLHIQVDIIVFVINPETYYYPSTVLGSVCLFTCCIILETFGPCALAFACDMVATEIDNLMTACYAAQEKFHYNSREYQELQSLSSILGSGVLKFTAAKFVEIKRSTILSIMAAATTYFIAIVQFY</sequence>
<reference evidence="9 10" key="1">
    <citation type="submission" date="2024-05" db="EMBL/GenBank/DDBJ databases">
        <title>Genetic variation in Jamaican populations of the coffee berry borer (Hypothenemus hampei).</title>
        <authorList>
            <person name="Errbii M."/>
            <person name="Myrie A."/>
        </authorList>
    </citation>
    <scope>NUCLEOTIDE SEQUENCE [LARGE SCALE GENOMIC DNA]</scope>
    <source>
        <strain evidence="9">JA-Hopewell-2020-01-JO</strain>
        <tissue evidence="9">Whole body</tissue>
    </source>
</reference>
<dbReference type="InterPro" id="IPR013604">
    <property type="entry name" value="7TM_chemorcpt"/>
</dbReference>
<keyword evidence="5 8" id="KW-0472">Membrane</keyword>
<dbReference type="AlphaFoldDB" id="A0ABD1F5Q3"/>
<proteinExistence type="inferred from homology"/>
<comment type="similarity">
    <text evidence="8">Belongs to the insect chemoreceptor superfamily. Gustatory receptor (GR) family.</text>
</comment>
<dbReference type="PANTHER" id="PTHR21143:SF104">
    <property type="entry name" value="GUSTATORY RECEPTOR 8A-RELATED"/>
    <property type="match status" value="1"/>
</dbReference>
<comment type="function">
    <text evidence="8">Gustatory receptor which mediates acceptance or avoidance behavior, depending on its substrates.</text>
</comment>
<evidence type="ECO:0000256" key="5">
    <source>
        <dbReference type="ARBA" id="ARBA00023136"/>
    </source>
</evidence>
<evidence type="ECO:0000256" key="6">
    <source>
        <dbReference type="ARBA" id="ARBA00023170"/>
    </source>
</evidence>
<dbReference type="GO" id="GO:0007165">
    <property type="term" value="P:signal transduction"/>
    <property type="evidence" value="ECO:0007669"/>
    <property type="project" value="UniProtKB-KW"/>
</dbReference>
<dbReference type="Proteomes" id="UP001566132">
    <property type="component" value="Unassembled WGS sequence"/>
</dbReference>
<dbReference type="PANTHER" id="PTHR21143">
    <property type="entry name" value="INVERTEBRATE GUSTATORY RECEPTOR"/>
    <property type="match status" value="1"/>
</dbReference>
<evidence type="ECO:0000313" key="10">
    <source>
        <dbReference type="Proteomes" id="UP001566132"/>
    </source>
</evidence>
<dbReference type="EMBL" id="JBDJPC010000002">
    <property type="protein sequence ID" value="KAL1512898.1"/>
    <property type="molecule type" value="Genomic_DNA"/>
</dbReference>
<keyword evidence="10" id="KW-1185">Reference proteome</keyword>
<evidence type="ECO:0000313" key="9">
    <source>
        <dbReference type="EMBL" id="KAL1512898.1"/>
    </source>
</evidence>
<organism evidence="9 10">
    <name type="scientific">Hypothenemus hampei</name>
    <name type="common">Coffee berry borer</name>
    <dbReference type="NCBI Taxonomy" id="57062"/>
    <lineage>
        <taxon>Eukaryota</taxon>
        <taxon>Metazoa</taxon>
        <taxon>Ecdysozoa</taxon>
        <taxon>Arthropoda</taxon>
        <taxon>Hexapoda</taxon>
        <taxon>Insecta</taxon>
        <taxon>Pterygota</taxon>
        <taxon>Neoptera</taxon>
        <taxon>Endopterygota</taxon>
        <taxon>Coleoptera</taxon>
        <taxon>Polyphaga</taxon>
        <taxon>Cucujiformia</taxon>
        <taxon>Curculionidae</taxon>
        <taxon>Scolytinae</taxon>
        <taxon>Hypothenemus</taxon>
    </lineage>
</organism>
<accession>A0ABD1F5Q3</accession>
<dbReference type="Pfam" id="PF08395">
    <property type="entry name" value="7tm_7"/>
    <property type="match status" value="1"/>
</dbReference>
<protein>
    <recommendedName>
        <fullName evidence="8">Gustatory receptor</fullName>
    </recommendedName>
</protein>
<feature type="transmembrane region" description="Helical" evidence="8">
    <location>
        <begin position="245"/>
        <end position="263"/>
    </location>
</feature>
<keyword evidence="6 8" id="KW-0675">Receptor</keyword>
<name>A0ABD1F5Q3_HYPHA</name>
<evidence type="ECO:0000256" key="8">
    <source>
        <dbReference type="RuleBase" id="RU363108"/>
    </source>
</evidence>
<feature type="transmembrane region" description="Helical" evidence="8">
    <location>
        <begin position="140"/>
        <end position="164"/>
    </location>
</feature>
<feature type="transmembrane region" description="Helical" evidence="8">
    <location>
        <begin position="31"/>
        <end position="51"/>
    </location>
</feature>
<keyword evidence="7 8" id="KW-0807">Transducer</keyword>
<feature type="transmembrane region" description="Helical" evidence="8">
    <location>
        <begin position="332"/>
        <end position="350"/>
    </location>
</feature>
<comment type="caution">
    <text evidence="9">The sequence shown here is derived from an EMBL/GenBank/DDBJ whole genome shotgun (WGS) entry which is preliminary data.</text>
</comment>
<evidence type="ECO:0000256" key="1">
    <source>
        <dbReference type="ARBA" id="ARBA00004651"/>
    </source>
</evidence>
<evidence type="ECO:0000256" key="3">
    <source>
        <dbReference type="ARBA" id="ARBA00022692"/>
    </source>
</evidence>
<feature type="transmembrane region" description="Helical" evidence="8">
    <location>
        <begin position="216"/>
        <end position="239"/>
    </location>
</feature>
<feature type="transmembrane region" description="Helical" evidence="8">
    <location>
        <begin position="63"/>
        <end position="87"/>
    </location>
</feature>
<dbReference type="GO" id="GO:0005886">
    <property type="term" value="C:plasma membrane"/>
    <property type="evidence" value="ECO:0007669"/>
    <property type="project" value="UniProtKB-SubCell"/>
</dbReference>